<feature type="transmembrane region" description="Helical" evidence="1">
    <location>
        <begin position="38"/>
        <end position="59"/>
    </location>
</feature>
<feature type="transmembrane region" description="Helical" evidence="1">
    <location>
        <begin position="111"/>
        <end position="133"/>
    </location>
</feature>
<dbReference type="RefSeq" id="WP_123191361.1">
    <property type="nucleotide sequence ID" value="NZ_QICD01000002.1"/>
</dbReference>
<proteinExistence type="predicted"/>
<organism evidence="2 3">
    <name type="scientific">Paraeggerthella hongkongensis</name>
    <dbReference type="NCBI Taxonomy" id="230658"/>
    <lineage>
        <taxon>Bacteria</taxon>
        <taxon>Bacillati</taxon>
        <taxon>Actinomycetota</taxon>
        <taxon>Coriobacteriia</taxon>
        <taxon>Eggerthellales</taxon>
        <taxon>Eggerthellaceae</taxon>
        <taxon>Paraeggerthella</taxon>
    </lineage>
</organism>
<keyword evidence="1" id="KW-0472">Membrane</keyword>
<reference evidence="3" key="1">
    <citation type="submission" date="2018-05" db="EMBL/GenBank/DDBJ databases">
        <title>Genome Sequencing of selected type strains of the family Eggerthellaceae.</title>
        <authorList>
            <person name="Danylec N."/>
            <person name="Stoll D.A."/>
            <person name="Doetsch A."/>
            <person name="Huch M."/>
        </authorList>
    </citation>
    <scope>NUCLEOTIDE SEQUENCE [LARGE SCALE GENOMIC DNA]</scope>
    <source>
        <strain evidence="3">DSM 16106</strain>
    </source>
</reference>
<feature type="transmembrane region" description="Helical" evidence="1">
    <location>
        <begin position="9"/>
        <end position="32"/>
    </location>
</feature>
<dbReference type="OrthoDB" id="1097929at2"/>
<keyword evidence="1" id="KW-1133">Transmembrane helix</keyword>
<name>A0A3N0BJI8_9ACTN</name>
<feature type="transmembrane region" description="Helical" evidence="1">
    <location>
        <begin position="88"/>
        <end position="105"/>
    </location>
</feature>
<protein>
    <submittedName>
        <fullName evidence="2">Uncharacterized protein</fullName>
    </submittedName>
</protein>
<evidence type="ECO:0000313" key="2">
    <source>
        <dbReference type="EMBL" id="RNL48443.1"/>
    </source>
</evidence>
<keyword evidence="3" id="KW-1185">Reference proteome</keyword>
<accession>A0A3N0BJI8</accession>
<evidence type="ECO:0000313" key="3">
    <source>
        <dbReference type="Proteomes" id="UP000278632"/>
    </source>
</evidence>
<dbReference type="AlphaFoldDB" id="A0A3N0BJI8"/>
<keyword evidence="1" id="KW-0812">Transmembrane</keyword>
<comment type="caution">
    <text evidence="2">The sequence shown here is derived from an EMBL/GenBank/DDBJ whole genome shotgun (WGS) entry which is preliminary data.</text>
</comment>
<dbReference type="EMBL" id="QICD01000002">
    <property type="protein sequence ID" value="RNL48443.1"/>
    <property type="molecule type" value="Genomic_DNA"/>
</dbReference>
<evidence type="ECO:0000256" key="1">
    <source>
        <dbReference type="SAM" id="Phobius"/>
    </source>
</evidence>
<dbReference type="Proteomes" id="UP000278632">
    <property type="component" value="Unassembled WGS sequence"/>
</dbReference>
<sequence>MLKISTEKLLLVAGIVWFIAGVNIANIGIAAYFNETGWLFWALVGGTLLIFILFHIFVFSKMVGKHAERIRGYSEDKTHVLKFFDKKGYIVMACMMGFGIALRASGLVPDWFIAFFYTGLGAALAVAGVSFVLRYFKSAKVGCPVLPKTYANHDKD</sequence>
<gene>
    <name evidence="2" type="ORF">DMP08_02205</name>
</gene>